<dbReference type="FunFam" id="1.10.220.10:FF:000004">
    <property type="entry name" value="Annexin"/>
    <property type="match status" value="1"/>
</dbReference>
<evidence type="ECO:0000256" key="6">
    <source>
        <dbReference type="RuleBase" id="RU003540"/>
    </source>
</evidence>
<evidence type="ECO:0000256" key="5">
    <source>
        <dbReference type="ARBA" id="ARBA00023302"/>
    </source>
</evidence>
<dbReference type="GO" id="GO:0005737">
    <property type="term" value="C:cytoplasm"/>
    <property type="evidence" value="ECO:0007669"/>
    <property type="project" value="TreeGrafter"/>
</dbReference>
<proteinExistence type="inferred from homology"/>
<protein>
    <recommendedName>
        <fullName evidence="6">Annexin</fullName>
    </recommendedName>
</protein>
<dbReference type="InterPro" id="IPR001464">
    <property type="entry name" value="Annexin"/>
</dbReference>
<dbReference type="GO" id="GO:0012506">
    <property type="term" value="C:vesicle membrane"/>
    <property type="evidence" value="ECO:0007669"/>
    <property type="project" value="TreeGrafter"/>
</dbReference>
<dbReference type="GO" id="GO:0005634">
    <property type="term" value="C:nucleus"/>
    <property type="evidence" value="ECO:0007669"/>
    <property type="project" value="TreeGrafter"/>
</dbReference>
<dbReference type="PANTHER" id="PTHR10502">
    <property type="entry name" value="ANNEXIN"/>
    <property type="match status" value="1"/>
</dbReference>
<keyword evidence="4 6" id="KW-0041">Annexin</keyword>
<dbReference type="Pfam" id="PF00191">
    <property type="entry name" value="Annexin"/>
    <property type="match status" value="4"/>
</dbReference>
<keyword evidence="8" id="KW-1185">Reference proteome</keyword>
<dbReference type="PRINTS" id="PR00196">
    <property type="entry name" value="ANNEXIN"/>
</dbReference>
<evidence type="ECO:0000313" key="8">
    <source>
        <dbReference type="Proteomes" id="UP001321473"/>
    </source>
</evidence>
<comment type="caution">
    <text evidence="7">The sequence shown here is derived from an EMBL/GenBank/DDBJ whole genome shotgun (WGS) entry which is preliminary data.</text>
</comment>
<dbReference type="FunFam" id="1.10.220.10:FF:000003">
    <property type="entry name" value="Annexin"/>
    <property type="match status" value="1"/>
</dbReference>
<dbReference type="FunFam" id="1.10.220.10:FF:000002">
    <property type="entry name" value="Annexin"/>
    <property type="match status" value="1"/>
</dbReference>
<evidence type="ECO:0000256" key="3">
    <source>
        <dbReference type="ARBA" id="ARBA00022837"/>
    </source>
</evidence>
<dbReference type="AlphaFoldDB" id="A0AAQ4DA41"/>
<evidence type="ECO:0000313" key="7">
    <source>
        <dbReference type="EMBL" id="KAK8759331.1"/>
    </source>
</evidence>
<dbReference type="GO" id="GO:0005509">
    <property type="term" value="F:calcium ion binding"/>
    <property type="evidence" value="ECO:0007669"/>
    <property type="project" value="InterPro"/>
</dbReference>
<dbReference type="InterPro" id="IPR018502">
    <property type="entry name" value="Annexin_repeat"/>
</dbReference>
<name>A0AAQ4DA41_AMBAM</name>
<accession>A0AAQ4DA41</accession>
<dbReference type="PROSITE" id="PS00223">
    <property type="entry name" value="ANNEXIN_1"/>
    <property type="match status" value="3"/>
</dbReference>
<evidence type="ECO:0000256" key="4">
    <source>
        <dbReference type="ARBA" id="ARBA00023216"/>
    </source>
</evidence>
<dbReference type="SUPFAM" id="SSF47874">
    <property type="entry name" value="Annexin"/>
    <property type="match status" value="1"/>
</dbReference>
<dbReference type="InterPro" id="IPR018252">
    <property type="entry name" value="Annexin_repeat_CS"/>
</dbReference>
<dbReference type="GO" id="GO:0005544">
    <property type="term" value="F:calcium-dependent phospholipid binding"/>
    <property type="evidence" value="ECO:0007669"/>
    <property type="project" value="UniProtKB-KW"/>
</dbReference>
<dbReference type="PROSITE" id="PS51897">
    <property type="entry name" value="ANNEXIN_2"/>
    <property type="match status" value="4"/>
</dbReference>
<dbReference type="EMBL" id="JARKHS020033165">
    <property type="protein sequence ID" value="KAK8759331.1"/>
    <property type="molecule type" value="Genomic_DNA"/>
</dbReference>
<keyword evidence="3 6" id="KW-0106">Calcium</keyword>
<evidence type="ECO:0000256" key="2">
    <source>
        <dbReference type="ARBA" id="ARBA00022737"/>
    </source>
</evidence>
<dbReference type="FunFam" id="1.10.220.10:FF:000001">
    <property type="entry name" value="Annexin"/>
    <property type="match status" value="1"/>
</dbReference>
<reference evidence="7 8" key="1">
    <citation type="journal article" date="2023" name="Arcadia Sci">
        <title>De novo assembly of a long-read Amblyomma americanum tick genome.</title>
        <authorList>
            <person name="Chou S."/>
            <person name="Poskanzer K.E."/>
            <person name="Rollins M."/>
            <person name="Thuy-Boun P.S."/>
        </authorList>
    </citation>
    <scope>NUCLEOTIDE SEQUENCE [LARGE SCALE GENOMIC DNA]</scope>
    <source>
        <strain evidence="7">F_SG_1</strain>
        <tissue evidence="7">Salivary glands</tissue>
    </source>
</reference>
<dbReference type="InterPro" id="IPR037104">
    <property type="entry name" value="Annexin_sf"/>
</dbReference>
<dbReference type="SMART" id="SM00335">
    <property type="entry name" value="ANX"/>
    <property type="match status" value="4"/>
</dbReference>
<gene>
    <name evidence="7" type="ORF">V5799_003036</name>
</gene>
<keyword evidence="5 6" id="KW-0111">Calcium/phospholipid-binding</keyword>
<dbReference type="PANTHER" id="PTHR10502:SF233">
    <property type="entry name" value="ANNEXIN B9"/>
    <property type="match status" value="1"/>
</dbReference>
<sequence>MSAQSERHRCKHPAERVRALQLCKSSRNLVPSLAGHNELSWWNGTALPNENRIGSACWSLGNARSMATIRPYPGFNPQDDSQALRKAMKGFGTDEAAIIAILAKRTSDQRQVITTTYKQLFGRDLVKDLKSELSGKFEDVIVGLMTPLYEFLASELKAAMKGAGTDEDCLIEILCTRTNAEIAAIKQIYKQKYDKDLEKAVISETSGDFQRILVSMLTASRQEGVPVDANRAAEDAQKLYQAGVAKWGTDESTFNAILASQSYDQLRQVFREYVRFANHDIMEAIKKEMSGNFRQALLTIVKSVYNTELYFAEKLHDAMKGAGTDDKTLIRIVVSRCETDLAIVKQEYQRAYGKSLEDAIKGDTSGDYRKVLLALVSGN</sequence>
<dbReference type="Proteomes" id="UP001321473">
    <property type="component" value="Unassembled WGS sequence"/>
</dbReference>
<dbReference type="Gene3D" id="1.10.220.10">
    <property type="entry name" value="Annexin"/>
    <property type="match status" value="4"/>
</dbReference>
<organism evidence="7 8">
    <name type="scientific">Amblyomma americanum</name>
    <name type="common">Lone star tick</name>
    <dbReference type="NCBI Taxonomy" id="6943"/>
    <lineage>
        <taxon>Eukaryota</taxon>
        <taxon>Metazoa</taxon>
        <taxon>Ecdysozoa</taxon>
        <taxon>Arthropoda</taxon>
        <taxon>Chelicerata</taxon>
        <taxon>Arachnida</taxon>
        <taxon>Acari</taxon>
        <taxon>Parasitiformes</taxon>
        <taxon>Ixodida</taxon>
        <taxon>Ixodoidea</taxon>
        <taxon>Ixodidae</taxon>
        <taxon>Amblyomminae</taxon>
        <taxon>Amblyomma</taxon>
    </lineage>
</organism>
<dbReference type="GO" id="GO:0032509">
    <property type="term" value="P:endosome transport via multivesicular body sorting pathway"/>
    <property type="evidence" value="ECO:0007669"/>
    <property type="project" value="TreeGrafter"/>
</dbReference>
<keyword evidence="2 6" id="KW-0677">Repeat</keyword>
<dbReference type="GO" id="GO:0001786">
    <property type="term" value="F:phosphatidylserine binding"/>
    <property type="evidence" value="ECO:0007669"/>
    <property type="project" value="TreeGrafter"/>
</dbReference>
<comment type="domain">
    <text evidence="6">A pair of annexin repeats may form one binding site for calcium and phospholipid.</text>
</comment>
<dbReference type="GO" id="GO:0005886">
    <property type="term" value="C:plasma membrane"/>
    <property type="evidence" value="ECO:0007669"/>
    <property type="project" value="TreeGrafter"/>
</dbReference>
<comment type="similarity">
    <text evidence="1 6">Belongs to the annexin family.</text>
</comment>
<evidence type="ECO:0000256" key="1">
    <source>
        <dbReference type="ARBA" id="ARBA00007831"/>
    </source>
</evidence>